<dbReference type="PANTHER" id="PTHR32309">
    <property type="entry name" value="TYROSINE-PROTEIN KINASE"/>
    <property type="match status" value="1"/>
</dbReference>
<evidence type="ECO:0000256" key="5">
    <source>
        <dbReference type="ARBA" id="ARBA00022840"/>
    </source>
</evidence>
<reference evidence="13 14" key="1">
    <citation type="submission" date="2015-11" db="EMBL/GenBank/DDBJ databases">
        <title>Expanding the genomic diversity of Burkholderia species for the development of highly accurate diagnostics.</title>
        <authorList>
            <person name="Sahl J."/>
            <person name="Keim P."/>
            <person name="Wagner D."/>
        </authorList>
    </citation>
    <scope>NUCLEOTIDE SEQUENCE [LARGE SCALE GENOMIC DNA]</scope>
    <source>
        <strain evidence="13 14">MSMB2036</strain>
    </source>
</reference>
<dbReference type="InterPro" id="IPR003856">
    <property type="entry name" value="LPS_length_determ_N"/>
</dbReference>
<dbReference type="PANTHER" id="PTHR32309:SF32">
    <property type="entry name" value="TYROSINE-PROTEIN KINASE ETK-RELATED"/>
    <property type="match status" value="1"/>
</dbReference>
<dbReference type="Pfam" id="PF02706">
    <property type="entry name" value="Wzz"/>
    <property type="match status" value="1"/>
</dbReference>
<dbReference type="GO" id="GO:0005886">
    <property type="term" value="C:plasma membrane"/>
    <property type="evidence" value="ECO:0007669"/>
    <property type="project" value="UniProtKB-SubCell"/>
</dbReference>
<keyword evidence="2" id="KW-1003">Cell membrane</keyword>
<evidence type="ECO:0000256" key="6">
    <source>
        <dbReference type="ARBA" id="ARBA00022989"/>
    </source>
</evidence>
<evidence type="ECO:0000256" key="2">
    <source>
        <dbReference type="ARBA" id="ARBA00022475"/>
    </source>
</evidence>
<evidence type="ECO:0000256" key="1">
    <source>
        <dbReference type="ARBA" id="ARBA00004651"/>
    </source>
</evidence>
<sequence>MNHLTFNSTPAQRGGEHGQLSGRGLLRLMRDHWVEIVGIAAFIAALSVIYVLLATPIYSADVLVRVDPPDPNEFGLSSQTRETPPSVPSPDAEMAVMTSRSVLEPVIQRYRFDITVTPRSVLVLGAIAQKLASPGQPAAPWLGLRSFAWGGEQVRVASLEVPRALEEEKLTLVARDNGRYELFGPSGEPLLAGRVGEAASSRGVSMKIAELVARPGTNFEVIRWNGLDAVTRFAKSMKVTDRAKGTGLVEITYLDESPTRAVDVANAISQQYIAYAVAARQRTDSATLDFITKELPRLRAELLRSEQALADYQASAQSMQPTMESQAYLQGGIEFDRQIASLQIQRTQLLERYTPGSRWVTSVDTQIKQLHAAKSAFDARFTSMPVSERRNADLARDAKVAEAVYLGMVQKAEELSVRRASTTGGAHIVDDATVPLHPVKPEKLLIIPGGVALGLFCGVMSVFLRRHVMMGVTDPLYVEQRLNIPVVGEVLFSRHQARLDQEMEPPLRRRRVSGGAALMLQRPSARLHRSGSEQQNAVRGHGLTKVLADRFPTDLAVEGLRGVRTALSRDSAQAPNNVVMFTGPTPAAGKSFVAANLAVLHAEIGSRVLLIDADMRGGHLALNFGQPNRDGLSDVLRCEKEPRDVMREVGGVQGLWFISCGRPAHNSAALLMSRHFKDLLDRFSAEFDLVVIDTPPHPMTDADIIASTAGATVLVLRSGMQSEDEIADTVRKLDRAGARVVGAVFNAIPASRGNRYYDYALRIGSAESLGTAAS</sequence>
<evidence type="ECO:0000259" key="12">
    <source>
        <dbReference type="Pfam" id="PF13807"/>
    </source>
</evidence>
<dbReference type="Pfam" id="PF01656">
    <property type="entry name" value="CbiA"/>
    <property type="match status" value="1"/>
</dbReference>
<evidence type="ECO:0000259" key="11">
    <source>
        <dbReference type="Pfam" id="PF02706"/>
    </source>
</evidence>
<keyword evidence="7 9" id="KW-0472">Membrane</keyword>
<dbReference type="InterPro" id="IPR032807">
    <property type="entry name" value="GNVR"/>
</dbReference>
<dbReference type="EMBL" id="LOXM01000099">
    <property type="protein sequence ID" value="KVG69425.1"/>
    <property type="molecule type" value="Genomic_DNA"/>
</dbReference>
<keyword evidence="6 9" id="KW-1133">Transmembrane helix</keyword>
<proteinExistence type="predicted"/>
<dbReference type="InterPro" id="IPR027417">
    <property type="entry name" value="P-loop_NTPase"/>
</dbReference>
<dbReference type="Gene3D" id="3.40.50.300">
    <property type="entry name" value="P-loop containing nucleotide triphosphate hydrolases"/>
    <property type="match status" value="1"/>
</dbReference>
<evidence type="ECO:0000256" key="9">
    <source>
        <dbReference type="SAM" id="Phobius"/>
    </source>
</evidence>
<evidence type="ECO:0000259" key="10">
    <source>
        <dbReference type="Pfam" id="PF01656"/>
    </source>
</evidence>
<feature type="region of interest" description="Disordered" evidence="8">
    <location>
        <begin position="72"/>
        <end position="91"/>
    </location>
</feature>
<dbReference type="Proteomes" id="UP000064029">
    <property type="component" value="Unassembled WGS sequence"/>
</dbReference>
<evidence type="ECO:0000256" key="8">
    <source>
        <dbReference type="SAM" id="MobiDB-lite"/>
    </source>
</evidence>
<keyword evidence="5" id="KW-0067">ATP-binding</keyword>
<comment type="caution">
    <text evidence="13">The sequence shown here is derived from an EMBL/GenBank/DDBJ whole genome shotgun (WGS) entry which is preliminary data.</text>
</comment>
<accession>A0A118HV34</accession>
<dbReference type="NCBIfam" id="TIGR01007">
    <property type="entry name" value="eps_fam"/>
    <property type="match status" value="1"/>
</dbReference>
<evidence type="ECO:0000256" key="7">
    <source>
        <dbReference type="ARBA" id="ARBA00023136"/>
    </source>
</evidence>
<dbReference type="Pfam" id="PF23607">
    <property type="entry name" value="WZC_N"/>
    <property type="match status" value="1"/>
</dbReference>
<gene>
    <name evidence="13" type="ORF">WJ33_22575</name>
</gene>
<dbReference type="InterPro" id="IPR005702">
    <property type="entry name" value="Wzc-like_C"/>
</dbReference>
<protein>
    <submittedName>
        <fullName evidence="13">Capsular biosynthesis protein</fullName>
    </submittedName>
</protein>
<evidence type="ECO:0000313" key="14">
    <source>
        <dbReference type="Proteomes" id="UP000064029"/>
    </source>
</evidence>
<evidence type="ECO:0000256" key="4">
    <source>
        <dbReference type="ARBA" id="ARBA00022741"/>
    </source>
</evidence>
<dbReference type="SUPFAM" id="SSF52540">
    <property type="entry name" value="P-loop containing nucleoside triphosphate hydrolases"/>
    <property type="match status" value="1"/>
</dbReference>
<dbReference type="RefSeq" id="WP_059750684.1">
    <property type="nucleotide sequence ID" value="NZ_LOXM01000099.1"/>
</dbReference>
<feature type="domain" description="CobQ/CobB/MinD/ParA nucleotide binding" evidence="10">
    <location>
        <begin position="580"/>
        <end position="751"/>
    </location>
</feature>
<name>A0A118HV34_9BURK</name>
<dbReference type="GO" id="GO:0004713">
    <property type="term" value="F:protein tyrosine kinase activity"/>
    <property type="evidence" value="ECO:0007669"/>
    <property type="project" value="TreeGrafter"/>
</dbReference>
<dbReference type="Pfam" id="PF13807">
    <property type="entry name" value="GNVR"/>
    <property type="match status" value="1"/>
</dbReference>
<keyword evidence="3 9" id="KW-0812">Transmembrane</keyword>
<dbReference type="InterPro" id="IPR050445">
    <property type="entry name" value="Bact_polysacc_biosynth/exp"/>
</dbReference>
<evidence type="ECO:0000256" key="3">
    <source>
        <dbReference type="ARBA" id="ARBA00022692"/>
    </source>
</evidence>
<dbReference type="InterPro" id="IPR002586">
    <property type="entry name" value="CobQ/CobB/MinD/ParA_Nub-bd_dom"/>
</dbReference>
<feature type="transmembrane region" description="Helical" evidence="9">
    <location>
        <begin position="33"/>
        <end position="53"/>
    </location>
</feature>
<dbReference type="AlphaFoldDB" id="A0A118HV34"/>
<feature type="domain" description="Tyrosine-protein kinase G-rich" evidence="12">
    <location>
        <begin position="393"/>
        <end position="466"/>
    </location>
</feature>
<organism evidence="13 14">
    <name type="scientific">Burkholderia ubonensis</name>
    <dbReference type="NCBI Taxonomy" id="101571"/>
    <lineage>
        <taxon>Bacteria</taxon>
        <taxon>Pseudomonadati</taxon>
        <taxon>Pseudomonadota</taxon>
        <taxon>Betaproteobacteria</taxon>
        <taxon>Burkholderiales</taxon>
        <taxon>Burkholderiaceae</taxon>
        <taxon>Burkholderia</taxon>
        <taxon>Burkholderia cepacia complex</taxon>
    </lineage>
</organism>
<feature type="domain" description="Polysaccharide chain length determinant N-terminal" evidence="11">
    <location>
        <begin position="24"/>
        <end position="108"/>
    </location>
</feature>
<comment type="subcellular location">
    <subcellularLocation>
        <location evidence="1">Cell membrane</location>
        <topology evidence="1">Multi-pass membrane protein</topology>
    </subcellularLocation>
</comment>
<dbReference type="CDD" id="cd05387">
    <property type="entry name" value="BY-kinase"/>
    <property type="match status" value="1"/>
</dbReference>
<keyword evidence="4" id="KW-0547">Nucleotide-binding</keyword>
<evidence type="ECO:0000313" key="13">
    <source>
        <dbReference type="EMBL" id="KVG69425.1"/>
    </source>
</evidence>
<dbReference type="GO" id="GO:0005524">
    <property type="term" value="F:ATP binding"/>
    <property type="evidence" value="ECO:0007669"/>
    <property type="project" value="UniProtKB-KW"/>
</dbReference>